<dbReference type="Pfam" id="PF00388">
    <property type="entry name" value="PI-PLC-X"/>
    <property type="match status" value="1"/>
</dbReference>
<dbReference type="Pfam" id="PF23583">
    <property type="entry name" value="EF_HAND_2_PLCG"/>
    <property type="match status" value="1"/>
</dbReference>
<dbReference type="GO" id="GO:0048015">
    <property type="term" value="P:phosphatidylinositol-mediated signaling"/>
    <property type="evidence" value="ECO:0007669"/>
    <property type="project" value="TreeGrafter"/>
</dbReference>
<keyword evidence="1" id="KW-0443">Lipid metabolism</keyword>
<feature type="domain" description="Phosphatidylinositol-specific phospholipase C X" evidence="2">
    <location>
        <begin position="56"/>
        <end position="206"/>
    </location>
</feature>
<dbReference type="PROSITE" id="PS50007">
    <property type="entry name" value="PIPLC_X_DOMAIN"/>
    <property type="match status" value="1"/>
</dbReference>
<dbReference type="GO" id="GO:0051209">
    <property type="term" value="P:release of sequestered calcium ion into cytosol"/>
    <property type="evidence" value="ECO:0007669"/>
    <property type="project" value="TreeGrafter"/>
</dbReference>
<dbReference type="PRINTS" id="PR00390">
    <property type="entry name" value="PHPHLIPASEC"/>
</dbReference>
<dbReference type="SMART" id="SM00148">
    <property type="entry name" value="PLCXc"/>
    <property type="match status" value="1"/>
</dbReference>
<keyword evidence="1" id="KW-0442">Lipid degradation</keyword>
<keyword evidence="1" id="KW-0378">Hydrolase</keyword>
<dbReference type="EC" id="3.1.4.11" evidence="1"/>
<dbReference type="InterPro" id="IPR057061">
    <property type="entry name" value="PLCG_EF-hand_2"/>
</dbReference>
<dbReference type="InterPro" id="IPR000909">
    <property type="entry name" value="PLipase_C_PInositol-sp_X_dom"/>
</dbReference>
<evidence type="ECO:0000313" key="3">
    <source>
        <dbReference type="Proteomes" id="UP000887564"/>
    </source>
</evidence>
<dbReference type="Proteomes" id="UP000887564">
    <property type="component" value="Unplaced"/>
</dbReference>
<accession>A0A914S2L2</accession>
<reference evidence="4" key="1">
    <citation type="submission" date="2022-11" db="UniProtKB">
        <authorList>
            <consortium name="WormBaseParasite"/>
        </authorList>
    </citation>
    <scope>IDENTIFICATION</scope>
</reference>
<evidence type="ECO:0000313" key="4">
    <source>
        <dbReference type="WBParaSite" id="PEQ_0001283801-mRNA-1"/>
    </source>
</evidence>
<dbReference type="SUPFAM" id="SSF51695">
    <property type="entry name" value="PLC-like phosphodiesterases"/>
    <property type="match status" value="1"/>
</dbReference>
<dbReference type="WBParaSite" id="PEQ_0001283801-mRNA-1">
    <property type="protein sequence ID" value="PEQ_0001283801-mRNA-1"/>
    <property type="gene ID" value="PEQ_0001283801"/>
</dbReference>
<dbReference type="PANTHER" id="PTHR10336:SF159">
    <property type="entry name" value="1-PHOSPHATIDYLINOSITOL 4,5-BISPHOSPHATE PHOSPHODIESTERASE GAMMA"/>
    <property type="match status" value="1"/>
</dbReference>
<dbReference type="Gene3D" id="3.20.20.190">
    <property type="entry name" value="Phosphatidylinositol (PI) phosphodiesterase"/>
    <property type="match status" value="1"/>
</dbReference>
<organism evidence="3 4">
    <name type="scientific">Parascaris equorum</name>
    <name type="common">Equine roundworm</name>
    <dbReference type="NCBI Taxonomy" id="6256"/>
    <lineage>
        <taxon>Eukaryota</taxon>
        <taxon>Metazoa</taxon>
        <taxon>Ecdysozoa</taxon>
        <taxon>Nematoda</taxon>
        <taxon>Chromadorea</taxon>
        <taxon>Rhabditida</taxon>
        <taxon>Spirurina</taxon>
        <taxon>Ascaridomorpha</taxon>
        <taxon>Ascaridoidea</taxon>
        <taxon>Ascarididae</taxon>
        <taxon>Parascaris</taxon>
    </lineage>
</organism>
<dbReference type="PANTHER" id="PTHR10336">
    <property type="entry name" value="PHOSPHOINOSITIDE-SPECIFIC PHOSPHOLIPASE C FAMILY PROTEIN"/>
    <property type="match status" value="1"/>
</dbReference>
<keyword evidence="3" id="KW-1185">Reference proteome</keyword>
<evidence type="ECO:0000259" key="2">
    <source>
        <dbReference type="SMART" id="SM00148"/>
    </source>
</evidence>
<dbReference type="GO" id="GO:0004435">
    <property type="term" value="F:phosphatidylinositol-4,5-bisphosphate phospholipase C activity"/>
    <property type="evidence" value="ECO:0007669"/>
    <property type="project" value="UniProtKB-EC"/>
</dbReference>
<comment type="catalytic activity">
    <reaction evidence="1">
        <text>a 1,2-diacyl-sn-glycero-3-phospho-(1D-myo-inositol-4,5-bisphosphate) + H2O = 1D-myo-inositol 1,4,5-trisphosphate + a 1,2-diacyl-sn-glycerol + H(+)</text>
        <dbReference type="Rhea" id="RHEA:33179"/>
        <dbReference type="ChEBI" id="CHEBI:15377"/>
        <dbReference type="ChEBI" id="CHEBI:15378"/>
        <dbReference type="ChEBI" id="CHEBI:17815"/>
        <dbReference type="ChEBI" id="CHEBI:58456"/>
        <dbReference type="ChEBI" id="CHEBI:203600"/>
        <dbReference type="EC" id="3.1.4.11"/>
    </reaction>
</comment>
<dbReference type="GO" id="GO:0010634">
    <property type="term" value="P:positive regulation of epithelial cell migration"/>
    <property type="evidence" value="ECO:0007669"/>
    <property type="project" value="TreeGrafter"/>
</dbReference>
<dbReference type="GO" id="GO:0046488">
    <property type="term" value="P:phosphatidylinositol metabolic process"/>
    <property type="evidence" value="ECO:0007669"/>
    <property type="project" value="TreeGrafter"/>
</dbReference>
<dbReference type="GO" id="GO:0016042">
    <property type="term" value="P:lipid catabolic process"/>
    <property type="evidence" value="ECO:0007669"/>
    <property type="project" value="UniProtKB-KW"/>
</dbReference>
<name>A0A914S2L2_PAREQ</name>
<evidence type="ECO:0000256" key="1">
    <source>
        <dbReference type="RuleBase" id="RU361133"/>
    </source>
</evidence>
<dbReference type="GO" id="GO:0032587">
    <property type="term" value="C:ruffle membrane"/>
    <property type="evidence" value="ECO:0007669"/>
    <property type="project" value="TreeGrafter"/>
</dbReference>
<dbReference type="InterPro" id="IPR001192">
    <property type="entry name" value="PI-PLC_fam"/>
</dbReference>
<proteinExistence type="predicted"/>
<dbReference type="AlphaFoldDB" id="A0A914S2L2"/>
<sequence>MGSYRERASDFLRRYLRELDASRDIPEPSLSVPEFCDFLFSRENSVWDAINERVMHDMNRPLSHYWIASSHNTYLTGDQLKSESSLDAYARALLMGCRCIELDCWDGQKRGPGDFLEIVIYHGYTMTSKLNLRDVLYTIRHYAFINSEFPVILSIEDNCSVPAQRLLAQEVKEILGDLLLTAPVSREETALPSPAALKRKIILKHKKLPIESEDIVPQQNDDGSCSFCSYLIILDN</sequence>
<dbReference type="InterPro" id="IPR017946">
    <property type="entry name" value="PLC-like_Pdiesterase_TIM-brl"/>
</dbReference>
<protein>
    <recommendedName>
        <fullName evidence="1">Phosphoinositide phospholipase C</fullName>
        <ecNumber evidence="1">3.1.4.11</ecNumber>
    </recommendedName>
</protein>